<dbReference type="Gene3D" id="3.30.450.20">
    <property type="entry name" value="PAS domain"/>
    <property type="match status" value="1"/>
</dbReference>
<comment type="subcellular location">
    <subcellularLocation>
        <location evidence="2">Membrane</location>
        <topology evidence="2">Multi-pass membrane protein</topology>
    </subcellularLocation>
</comment>
<dbReference type="AlphaFoldDB" id="A0AAE9YU21"/>
<reference evidence="15 16" key="2">
    <citation type="journal article" date="2022" name="Mar. Drugs">
        <title>Bioassay-Guided Fractionation Leads to the Detection of Cholic Acid Generated by the Rare Thalassomonas sp.</title>
        <authorList>
            <person name="Pheiffer F."/>
            <person name="Schneider Y.K."/>
            <person name="Hansen E.H."/>
            <person name="Andersen J.H."/>
            <person name="Isaksson J."/>
            <person name="Busche T."/>
            <person name="R C."/>
            <person name="Kalinowski J."/>
            <person name="Zyl L.V."/>
            <person name="Trindade M."/>
        </authorList>
    </citation>
    <scope>NUCLEOTIDE SEQUENCE [LARGE SCALE GENOMIC DNA]</scope>
    <source>
        <strain evidence="15 16">A5K-106</strain>
    </source>
</reference>
<dbReference type="SUPFAM" id="SSF52172">
    <property type="entry name" value="CheY-like"/>
    <property type="match status" value="1"/>
</dbReference>
<dbReference type="InterPro" id="IPR001734">
    <property type="entry name" value="Na/solute_symporter"/>
</dbReference>
<evidence type="ECO:0000256" key="6">
    <source>
        <dbReference type="ARBA" id="ARBA00022679"/>
    </source>
</evidence>
<name>A0AAE9YU21_9GAMM</name>
<keyword evidence="7 12" id="KW-0812">Transmembrane</keyword>
<feature type="domain" description="Histidine kinase" evidence="13">
    <location>
        <begin position="784"/>
        <end position="998"/>
    </location>
</feature>
<keyword evidence="9 12" id="KW-1133">Transmembrane helix</keyword>
<dbReference type="InterPro" id="IPR035965">
    <property type="entry name" value="PAS-like_dom_sf"/>
</dbReference>
<feature type="transmembrane region" description="Helical" evidence="12">
    <location>
        <begin position="232"/>
        <end position="255"/>
    </location>
</feature>
<dbReference type="Gene3D" id="1.20.1730.10">
    <property type="entry name" value="Sodium/glucose cotransporter"/>
    <property type="match status" value="1"/>
</dbReference>
<keyword evidence="8" id="KW-0418">Kinase</keyword>
<dbReference type="InterPro" id="IPR038377">
    <property type="entry name" value="Na/Glc_symporter_sf"/>
</dbReference>
<dbReference type="CDD" id="cd00075">
    <property type="entry name" value="HATPase"/>
    <property type="match status" value="1"/>
</dbReference>
<dbReference type="InterPro" id="IPR000014">
    <property type="entry name" value="PAS"/>
</dbReference>
<dbReference type="SUPFAM" id="SSF55785">
    <property type="entry name" value="PYP-like sensor domain (PAS domain)"/>
    <property type="match status" value="1"/>
</dbReference>
<dbReference type="GO" id="GO:0022857">
    <property type="term" value="F:transmembrane transporter activity"/>
    <property type="evidence" value="ECO:0007669"/>
    <property type="project" value="InterPro"/>
</dbReference>
<evidence type="ECO:0000256" key="12">
    <source>
        <dbReference type="SAM" id="Phobius"/>
    </source>
</evidence>
<accession>A0AAE9YU21</accession>
<feature type="transmembrane region" description="Helical" evidence="12">
    <location>
        <begin position="115"/>
        <end position="134"/>
    </location>
</feature>
<evidence type="ECO:0000256" key="1">
    <source>
        <dbReference type="ARBA" id="ARBA00000085"/>
    </source>
</evidence>
<dbReference type="KEGG" id="tact:SG35_002830"/>
<dbReference type="SUPFAM" id="SSF55874">
    <property type="entry name" value="ATPase domain of HSP90 chaperone/DNA topoisomerase II/histidine kinase"/>
    <property type="match status" value="1"/>
</dbReference>
<dbReference type="InterPro" id="IPR001789">
    <property type="entry name" value="Sig_transdc_resp-reg_receiver"/>
</dbReference>
<dbReference type="Gene3D" id="3.40.50.2300">
    <property type="match status" value="1"/>
</dbReference>
<dbReference type="Pfam" id="PF02518">
    <property type="entry name" value="HATPase_c"/>
    <property type="match status" value="1"/>
</dbReference>
<dbReference type="PROSITE" id="PS50110">
    <property type="entry name" value="RESPONSE_REGULATORY"/>
    <property type="match status" value="1"/>
</dbReference>
<dbReference type="SMART" id="SM00388">
    <property type="entry name" value="HisKA"/>
    <property type="match status" value="1"/>
</dbReference>
<dbReference type="InterPro" id="IPR036890">
    <property type="entry name" value="HATPase_C_sf"/>
</dbReference>
<evidence type="ECO:0000313" key="15">
    <source>
        <dbReference type="EMBL" id="WDD99626.1"/>
    </source>
</evidence>
<dbReference type="InterPro" id="IPR005467">
    <property type="entry name" value="His_kinase_dom"/>
</dbReference>
<dbReference type="FunFam" id="3.30.565.10:FF:000049">
    <property type="entry name" value="Two-component sensor histidine kinase"/>
    <property type="match status" value="1"/>
</dbReference>
<keyword evidence="6" id="KW-0808">Transferase</keyword>
<comment type="catalytic activity">
    <reaction evidence="1">
        <text>ATP + protein L-histidine = ADP + protein N-phospho-L-histidine.</text>
        <dbReference type="EC" id="2.7.13.3"/>
    </reaction>
</comment>
<dbReference type="Proteomes" id="UP000032568">
    <property type="component" value="Chromosome"/>
</dbReference>
<dbReference type="PROSITE" id="PS50109">
    <property type="entry name" value="HIS_KIN"/>
    <property type="match status" value="1"/>
</dbReference>
<dbReference type="SMART" id="SM00448">
    <property type="entry name" value="REC"/>
    <property type="match status" value="1"/>
</dbReference>
<dbReference type="Gene3D" id="3.30.565.10">
    <property type="entry name" value="Histidine kinase-like ATPase, C-terminal domain"/>
    <property type="match status" value="1"/>
</dbReference>
<dbReference type="RefSeq" id="WP_044835007.1">
    <property type="nucleotide sequence ID" value="NZ_CP059735.1"/>
</dbReference>
<feature type="domain" description="Response regulatory" evidence="14">
    <location>
        <begin position="1018"/>
        <end position="1135"/>
    </location>
</feature>
<evidence type="ECO:0000256" key="7">
    <source>
        <dbReference type="ARBA" id="ARBA00022692"/>
    </source>
</evidence>
<feature type="transmembrane region" description="Helical" evidence="12">
    <location>
        <begin position="185"/>
        <end position="212"/>
    </location>
</feature>
<feature type="transmembrane region" description="Helical" evidence="12">
    <location>
        <begin position="6"/>
        <end position="26"/>
    </location>
</feature>
<dbReference type="EMBL" id="CP059735">
    <property type="protein sequence ID" value="WDD99626.1"/>
    <property type="molecule type" value="Genomic_DNA"/>
</dbReference>
<evidence type="ECO:0000259" key="14">
    <source>
        <dbReference type="PROSITE" id="PS50110"/>
    </source>
</evidence>
<feature type="transmembrane region" description="Helical" evidence="12">
    <location>
        <begin position="38"/>
        <end position="55"/>
    </location>
</feature>
<keyword evidence="16" id="KW-1185">Reference proteome</keyword>
<sequence length="1146" mass="126272">MFENWQLVLLSLSYTGLLFYIASVGNRQRHKKIPGGHALIYALTLGVYCTSWSFLGTSGQAASSMLSYLPIYLGPILLFTFAWSFIQRLIRVSLKLNLTSIADLLAARFGKSHKLAVLVTIVALIGTLPYLALQLKAIVYSLQSLSHNADMPDWQIGLVLSLLLTGFTIIFGVRTIDVTERHPGVMLAIAFESLVKLLAFFAVGIFAVFFIYDSPAQLWQLSQANIKLEQQLQAPNLISMFGLLIIVMSAFLCLPRQFQVMAVELKSDKHTGLSRSLFPLYLLVFAVFAIPLGLAGELVLGDKVSPDAYVLLLPAVKEQTWLTLLVFIGAVSAASSMVIISSIALSTMLSNEIVFPKLFRRAPEEHKNFHDFRVKLLTVRKLLVGLVISLSYGVFLIAPPDTLSSLGQIAFGAVAQLAPALVLAFYWRKASLVGVYSGISIGFILWLTLNLLPEFGLYPQPVTTSYLPANTAATLLSLGANILAILWFSQLSRQSVQERMQARHFLPHQVPGEIKHQHTRIIDTTELQALTAHFVGKDKAETSFSHFLARHDRKQMSTAAFNDALIHQTENMLAGVMGSSSARLVISSALEGRDIALDDIAFLMEQASSERKAFGHNLLQSAIENASEGISIIDNELNLVAWNKRYLDLFNYPEDLAYTGAPVEKLIRYNVDRGLCGPGDREQLVSRRIQFLKAGSPHSSERETANGKVIRIQGNPLPGGGFVMIFSDITPYRQAEKILTEKNLDLESLVSQRTKNLAEANSALEQAHRIAESANQKKSLYLKACSHDLMQPLEAARLFTSALAHDDKLGSNQQRQVKNIDHALKVANDLLSDLTEIARIEGGNIRPDIEHFPLKALLQNLFAEFTLLSKDYQIDFHGIDSRYWVKSDAKLLRRILQNFLGNAFRYAGPGKVLIGCRRRGEQVEIQVLDNGPGIAKDKHQEIFEQFTQLEQNSAAGAKGLGLGLNIARSLSQLLGHELGVESTPGSGCKFFIRVPLVQSQQTAITPKPTPAIGLAGVNVLCVDNDPDVLNGMIALLKAWQCNIYSASSYRQAQQVFNQHEGDIDIMLVDYQLGNGENGIALMTELTARVSYPLPGILITATTDETVAAQAREAGFGYMRKLVKPAALRAMISAMLTRSLQGNYSQK</sequence>
<dbReference type="CDD" id="cd00082">
    <property type="entry name" value="HisKA"/>
    <property type="match status" value="1"/>
</dbReference>
<feature type="transmembrane region" description="Helical" evidence="12">
    <location>
        <begin position="154"/>
        <end position="173"/>
    </location>
</feature>
<feature type="modified residue" description="4-aspartylphosphate" evidence="11">
    <location>
        <position position="1069"/>
    </location>
</feature>
<dbReference type="InterPro" id="IPR003594">
    <property type="entry name" value="HATPase_dom"/>
</dbReference>
<dbReference type="EC" id="2.7.13.3" evidence="4"/>
<evidence type="ECO:0000256" key="8">
    <source>
        <dbReference type="ARBA" id="ARBA00022777"/>
    </source>
</evidence>
<dbReference type="GO" id="GO:0009927">
    <property type="term" value="F:histidine phosphotransfer kinase activity"/>
    <property type="evidence" value="ECO:0007669"/>
    <property type="project" value="TreeGrafter"/>
</dbReference>
<evidence type="ECO:0000256" key="9">
    <source>
        <dbReference type="ARBA" id="ARBA00022989"/>
    </source>
</evidence>
<feature type="transmembrane region" description="Helical" evidence="12">
    <location>
        <begin position="382"/>
        <end position="400"/>
    </location>
</feature>
<dbReference type="PROSITE" id="PS50283">
    <property type="entry name" value="NA_SOLUT_SYMP_3"/>
    <property type="match status" value="1"/>
</dbReference>
<dbReference type="InterPro" id="IPR004358">
    <property type="entry name" value="Sig_transdc_His_kin-like_C"/>
</dbReference>
<dbReference type="Pfam" id="PF00512">
    <property type="entry name" value="HisKA"/>
    <property type="match status" value="1"/>
</dbReference>
<gene>
    <name evidence="15" type="ORF">SG35_002830</name>
</gene>
<dbReference type="GO" id="GO:0005886">
    <property type="term" value="C:plasma membrane"/>
    <property type="evidence" value="ECO:0007669"/>
    <property type="project" value="TreeGrafter"/>
</dbReference>
<evidence type="ECO:0000259" key="13">
    <source>
        <dbReference type="PROSITE" id="PS50109"/>
    </source>
</evidence>
<evidence type="ECO:0000256" key="2">
    <source>
        <dbReference type="ARBA" id="ARBA00004141"/>
    </source>
</evidence>
<dbReference type="GO" id="GO:0000155">
    <property type="term" value="F:phosphorelay sensor kinase activity"/>
    <property type="evidence" value="ECO:0007669"/>
    <property type="project" value="InterPro"/>
</dbReference>
<dbReference type="InterPro" id="IPR003661">
    <property type="entry name" value="HisK_dim/P_dom"/>
</dbReference>
<dbReference type="SMART" id="SM00387">
    <property type="entry name" value="HATPase_c"/>
    <property type="match status" value="1"/>
</dbReference>
<organism evidence="15 16">
    <name type="scientific">Thalassomonas actiniarum</name>
    <dbReference type="NCBI Taxonomy" id="485447"/>
    <lineage>
        <taxon>Bacteria</taxon>
        <taxon>Pseudomonadati</taxon>
        <taxon>Pseudomonadota</taxon>
        <taxon>Gammaproteobacteria</taxon>
        <taxon>Alteromonadales</taxon>
        <taxon>Colwelliaceae</taxon>
        <taxon>Thalassomonas</taxon>
    </lineage>
</organism>
<evidence type="ECO:0000256" key="11">
    <source>
        <dbReference type="PROSITE-ProRule" id="PRU00169"/>
    </source>
</evidence>
<protein>
    <recommendedName>
        <fullName evidence="4">histidine kinase</fullName>
        <ecNumber evidence="4">2.7.13.3</ecNumber>
    </recommendedName>
</protein>
<feature type="transmembrane region" description="Helical" evidence="12">
    <location>
        <begin position="320"/>
        <end position="345"/>
    </location>
</feature>
<dbReference type="CDD" id="cd00130">
    <property type="entry name" value="PAS"/>
    <property type="match status" value="1"/>
</dbReference>
<dbReference type="InterPro" id="IPR036097">
    <property type="entry name" value="HisK_dim/P_sf"/>
</dbReference>
<dbReference type="Pfam" id="PF12860">
    <property type="entry name" value="PAS_7"/>
    <property type="match status" value="1"/>
</dbReference>
<dbReference type="PANTHER" id="PTHR43047">
    <property type="entry name" value="TWO-COMPONENT HISTIDINE PROTEIN KINASE"/>
    <property type="match status" value="1"/>
</dbReference>
<feature type="transmembrane region" description="Helical" evidence="12">
    <location>
        <begin position="276"/>
        <end position="300"/>
    </location>
</feature>
<evidence type="ECO:0000256" key="5">
    <source>
        <dbReference type="ARBA" id="ARBA00022553"/>
    </source>
</evidence>
<evidence type="ECO:0000256" key="3">
    <source>
        <dbReference type="ARBA" id="ARBA00006434"/>
    </source>
</evidence>
<feature type="transmembrane region" description="Helical" evidence="12">
    <location>
        <begin position="67"/>
        <end position="86"/>
    </location>
</feature>
<dbReference type="InterPro" id="IPR011006">
    <property type="entry name" value="CheY-like_superfamily"/>
</dbReference>
<dbReference type="PRINTS" id="PR00344">
    <property type="entry name" value="BCTRLSENSOR"/>
</dbReference>
<feature type="transmembrane region" description="Helical" evidence="12">
    <location>
        <begin position="406"/>
        <end position="426"/>
    </location>
</feature>
<feature type="transmembrane region" description="Helical" evidence="12">
    <location>
        <begin position="433"/>
        <end position="452"/>
    </location>
</feature>
<dbReference type="Pfam" id="PF00072">
    <property type="entry name" value="Response_reg"/>
    <property type="match status" value="1"/>
</dbReference>
<dbReference type="PANTHER" id="PTHR43047:SF9">
    <property type="entry name" value="HISTIDINE KINASE"/>
    <property type="match status" value="1"/>
</dbReference>
<keyword evidence="5 11" id="KW-0597">Phosphoprotein</keyword>
<reference evidence="15 16" key="1">
    <citation type="journal article" date="2015" name="Genome Announc.">
        <title>Draft Genome Sequences of Marine Isolates of Thalassomonas viridans and Thalassomonas actiniarum.</title>
        <authorList>
            <person name="Olonade I."/>
            <person name="van Zyl L.J."/>
            <person name="Trindade M."/>
        </authorList>
    </citation>
    <scope>NUCLEOTIDE SEQUENCE [LARGE SCALE GENOMIC DNA]</scope>
    <source>
        <strain evidence="15 16">A5K-106</strain>
    </source>
</reference>
<comment type="similarity">
    <text evidence="3">Belongs to the sodium:solute symporter (SSF) (TC 2.A.21) family.</text>
</comment>
<proteinExistence type="inferred from homology"/>
<dbReference type="SUPFAM" id="SSF47384">
    <property type="entry name" value="Homodimeric domain of signal transducing histidine kinase"/>
    <property type="match status" value="1"/>
</dbReference>
<evidence type="ECO:0000256" key="4">
    <source>
        <dbReference type="ARBA" id="ARBA00012438"/>
    </source>
</evidence>
<evidence type="ECO:0000313" key="16">
    <source>
        <dbReference type="Proteomes" id="UP000032568"/>
    </source>
</evidence>
<dbReference type="CDD" id="cd10322">
    <property type="entry name" value="SLC5sbd"/>
    <property type="match status" value="1"/>
</dbReference>
<keyword evidence="10 12" id="KW-0472">Membrane</keyword>
<evidence type="ECO:0000256" key="10">
    <source>
        <dbReference type="ARBA" id="ARBA00023136"/>
    </source>
</evidence>
<dbReference type="Gene3D" id="1.10.287.130">
    <property type="match status" value="1"/>
</dbReference>